<dbReference type="GO" id="GO:0003677">
    <property type="term" value="F:DNA binding"/>
    <property type="evidence" value="ECO:0007669"/>
    <property type="project" value="InterPro"/>
</dbReference>
<keyword evidence="5" id="KW-1185">Reference proteome</keyword>
<dbReference type="AlphaFoldDB" id="A0A1C5JHE7"/>
<evidence type="ECO:0000259" key="3">
    <source>
        <dbReference type="Pfam" id="PF13340"/>
    </source>
</evidence>
<dbReference type="InterPro" id="IPR002559">
    <property type="entry name" value="Transposase_11"/>
</dbReference>
<dbReference type="InterPro" id="IPR025161">
    <property type="entry name" value="IS402-like_dom"/>
</dbReference>
<feature type="region of interest" description="Disordered" evidence="1">
    <location>
        <begin position="116"/>
        <end position="142"/>
    </location>
</feature>
<gene>
    <name evidence="4" type="ORF">GA0070623_3473</name>
</gene>
<proteinExistence type="predicted"/>
<dbReference type="PANTHER" id="PTHR30007">
    <property type="entry name" value="PHP DOMAIN PROTEIN"/>
    <property type="match status" value="1"/>
</dbReference>
<dbReference type="NCBIfam" id="NF033580">
    <property type="entry name" value="transpos_IS5_3"/>
    <property type="match status" value="1"/>
</dbReference>
<evidence type="ECO:0000256" key="1">
    <source>
        <dbReference type="SAM" id="MobiDB-lite"/>
    </source>
</evidence>
<organism evidence="4 5">
    <name type="scientific">Micromonospora rifamycinica</name>
    <dbReference type="NCBI Taxonomy" id="291594"/>
    <lineage>
        <taxon>Bacteria</taxon>
        <taxon>Bacillati</taxon>
        <taxon>Actinomycetota</taxon>
        <taxon>Actinomycetes</taxon>
        <taxon>Micromonosporales</taxon>
        <taxon>Micromonosporaceae</taxon>
        <taxon>Micromonospora</taxon>
    </lineage>
</organism>
<name>A0A1C5JHE7_9ACTN</name>
<protein>
    <submittedName>
        <fullName evidence="4">Transposase</fullName>
    </submittedName>
</protein>
<dbReference type="EMBL" id="LT607752">
    <property type="protein sequence ID" value="SCG69913.1"/>
    <property type="molecule type" value="Genomic_DNA"/>
</dbReference>
<sequence>MWTAWRHDIGCRGGQGGAVSARRGYPSDLTDAQWTLIAPLLPEPNTDGRREKHPRREIVNAILYVVRSGCPWRYLPADLPPWQTVYWYFTRWGEAGVTEKLLTTLRIKARVQQGRQPEPSAGIIDSQSVKGADTVGRDSRGYDAGKKINGRKRFIITDTLGLLITVTVLAASWQDRDGAKTALLSAYMVTPIRHVFADQGFAGRLVDWTRDTLRTTLEIVRKPADQRGFAVHPRRWVVERTLAWLTACRRLARDYERQPAVSAAFIRWAAIAGMTRRITRDQPARRQARRTSTCA</sequence>
<dbReference type="Proteomes" id="UP000198226">
    <property type="component" value="Chromosome I"/>
</dbReference>
<dbReference type="Pfam" id="PF01609">
    <property type="entry name" value="DDE_Tnp_1"/>
    <property type="match status" value="1"/>
</dbReference>
<feature type="domain" description="Transposase IS4-like" evidence="2">
    <location>
        <begin position="118"/>
        <end position="270"/>
    </location>
</feature>
<dbReference type="Pfam" id="PF13340">
    <property type="entry name" value="DUF4096"/>
    <property type="match status" value="1"/>
</dbReference>
<evidence type="ECO:0000313" key="4">
    <source>
        <dbReference type="EMBL" id="SCG69913.1"/>
    </source>
</evidence>
<dbReference type="RefSeq" id="WP_084261239.1">
    <property type="nucleotide sequence ID" value="NZ_LRMV01000042.1"/>
</dbReference>
<dbReference type="PANTHER" id="PTHR30007:SF0">
    <property type="entry name" value="TRANSPOSASE"/>
    <property type="match status" value="1"/>
</dbReference>
<evidence type="ECO:0000313" key="5">
    <source>
        <dbReference type="Proteomes" id="UP000198226"/>
    </source>
</evidence>
<accession>A0A1C5JHE7</accession>
<feature type="domain" description="Insertion element IS402-like" evidence="3">
    <location>
        <begin position="29"/>
        <end position="101"/>
    </location>
</feature>
<dbReference type="GO" id="GO:0004803">
    <property type="term" value="F:transposase activity"/>
    <property type="evidence" value="ECO:0007669"/>
    <property type="project" value="InterPro"/>
</dbReference>
<dbReference type="GO" id="GO:0006313">
    <property type="term" value="P:DNA transposition"/>
    <property type="evidence" value="ECO:0007669"/>
    <property type="project" value="InterPro"/>
</dbReference>
<evidence type="ECO:0000259" key="2">
    <source>
        <dbReference type="Pfam" id="PF01609"/>
    </source>
</evidence>
<reference evidence="5" key="1">
    <citation type="submission" date="2016-06" db="EMBL/GenBank/DDBJ databases">
        <authorList>
            <person name="Varghese N."/>
            <person name="Submissions Spin"/>
        </authorList>
    </citation>
    <scope>NUCLEOTIDE SEQUENCE [LARGE SCALE GENOMIC DNA]</scope>
    <source>
        <strain evidence="5">DSM 44983</strain>
    </source>
</reference>